<proteinExistence type="predicted"/>
<dbReference type="InterPro" id="IPR036390">
    <property type="entry name" value="WH_DNA-bd_sf"/>
</dbReference>
<dbReference type="InterPro" id="IPR001034">
    <property type="entry name" value="DeoR_HTH"/>
</dbReference>
<dbReference type="InterPro" id="IPR014036">
    <property type="entry name" value="DeoR-like_C"/>
</dbReference>
<name>A0A7X5LNC2_9ALTE</name>
<keyword evidence="6" id="KW-1185">Reference proteome</keyword>
<dbReference type="EMBL" id="JAAAWN010000023">
    <property type="protein sequence ID" value="NDV92502.1"/>
    <property type="molecule type" value="Genomic_DNA"/>
</dbReference>
<protein>
    <submittedName>
        <fullName evidence="5">DeoR family transcriptional regulator</fullName>
    </submittedName>
</protein>
<evidence type="ECO:0000313" key="5">
    <source>
        <dbReference type="EMBL" id="NDV92502.1"/>
    </source>
</evidence>
<evidence type="ECO:0000256" key="3">
    <source>
        <dbReference type="ARBA" id="ARBA00023163"/>
    </source>
</evidence>
<dbReference type="InterPro" id="IPR050313">
    <property type="entry name" value="Carb_Metab_HTH_regulators"/>
</dbReference>
<reference evidence="5 6" key="1">
    <citation type="submission" date="2020-01" db="EMBL/GenBank/DDBJ databases">
        <authorList>
            <person name="Chen J."/>
            <person name="Zhu S."/>
            <person name="Yang J."/>
        </authorList>
    </citation>
    <scope>NUCLEOTIDE SEQUENCE [LARGE SCALE GENOMIC DNA]</scope>
    <source>
        <strain evidence="5 6">345S023</strain>
    </source>
</reference>
<organism evidence="5 6">
    <name type="scientific">Alteromonas profundi</name>
    <dbReference type="NCBI Taxonomy" id="2696062"/>
    <lineage>
        <taxon>Bacteria</taxon>
        <taxon>Pseudomonadati</taxon>
        <taxon>Pseudomonadota</taxon>
        <taxon>Gammaproteobacteria</taxon>
        <taxon>Alteromonadales</taxon>
        <taxon>Alteromonadaceae</taxon>
        <taxon>Alteromonas/Salinimonas group</taxon>
        <taxon>Alteromonas</taxon>
    </lineage>
</organism>
<dbReference type="SMART" id="SM00420">
    <property type="entry name" value="HTH_DEOR"/>
    <property type="match status" value="1"/>
</dbReference>
<evidence type="ECO:0000259" key="4">
    <source>
        <dbReference type="PROSITE" id="PS51000"/>
    </source>
</evidence>
<dbReference type="InterPro" id="IPR036388">
    <property type="entry name" value="WH-like_DNA-bd_sf"/>
</dbReference>
<dbReference type="PROSITE" id="PS51000">
    <property type="entry name" value="HTH_DEOR_2"/>
    <property type="match status" value="1"/>
</dbReference>
<dbReference type="GO" id="GO:0003700">
    <property type="term" value="F:DNA-binding transcription factor activity"/>
    <property type="evidence" value="ECO:0007669"/>
    <property type="project" value="InterPro"/>
</dbReference>
<dbReference type="PANTHER" id="PTHR30363">
    <property type="entry name" value="HTH-TYPE TRANSCRIPTIONAL REGULATOR SRLR-RELATED"/>
    <property type="match status" value="1"/>
</dbReference>
<dbReference type="InterPro" id="IPR018356">
    <property type="entry name" value="Tscrpt_reg_HTH_DeoR_CS"/>
</dbReference>
<dbReference type="PANTHER" id="PTHR30363:SF44">
    <property type="entry name" value="AGA OPERON TRANSCRIPTIONAL REPRESSOR-RELATED"/>
    <property type="match status" value="1"/>
</dbReference>
<keyword evidence="3" id="KW-0804">Transcription</keyword>
<keyword evidence="2" id="KW-0238">DNA-binding</keyword>
<dbReference type="Gene3D" id="3.40.50.1360">
    <property type="match status" value="1"/>
</dbReference>
<dbReference type="RefSeq" id="WP_163087271.1">
    <property type="nucleotide sequence ID" value="NZ_JAAAWN010000023.1"/>
</dbReference>
<dbReference type="Gene3D" id="1.10.10.10">
    <property type="entry name" value="Winged helix-like DNA-binding domain superfamily/Winged helix DNA-binding domain"/>
    <property type="match status" value="1"/>
</dbReference>
<evidence type="ECO:0000256" key="2">
    <source>
        <dbReference type="ARBA" id="ARBA00023125"/>
    </source>
</evidence>
<keyword evidence="1" id="KW-0805">Transcription regulation</keyword>
<dbReference type="Pfam" id="PF08220">
    <property type="entry name" value="HTH_DeoR"/>
    <property type="match status" value="1"/>
</dbReference>
<comment type="caution">
    <text evidence="5">The sequence shown here is derived from an EMBL/GenBank/DDBJ whole genome shotgun (WGS) entry which is preliminary data.</text>
</comment>
<dbReference type="PROSITE" id="PS00894">
    <property type="entry name" value="HTH_DEOR_1"/>
    <property type="match status" value="1"/>
</dbReference>
<dbReference type="Proteomes" id="UP000470213">
    <property type="component" value="Unassembled WGS sequence"/>
</dbReference>
<sequence length="259" mass="27572">MKTSRSVEKRRQGIVEWVGAHGLTQVDELAERFNTSQVTVRKDLTALANAGKLIRQFGGAAPLPMQNFPPQLEAETSSVLAAIGKAAAQRIGDGCRVVLDCGSTTAALLPYLHDKQHIVVMTNSLQASNFLTQAPNKPNVLMTGGTWDPNSQSFQGLMAEKMVAEYSFDIAIVGAAGIDVDRGTTTFNELTGVTNAMADAASEVVVVAASNKLKHKMPNLELGWKKISTLVTDSGIGYQDKIQIEQQGVSVVVAAFGGE</sequence>
<dbReference type="AlphaFoldDB" id="A0A7X5LNC2"/>
<accession>A0A7X5LNC2</accession>
<evidence type="ECO:0000256" key="1">
    <source>
        <dbReference type="ARBA" id="ARBA00023015"/>
    </source>
</evidence>
<dbReference type="SUPFAM" id="SSF100950">
    <property type="entry name" value="NagB/RpiA/CoA transferase-like"/>
    <property type="match status" value="1"/>
</dbReference>
<dbReference type="InterPro" id="IPR037171">
    <property type="entry name" value="NagB/RpiA_transferase-like"/>
</dbReference>
<feature type="domain" description="HTH deoR-type" evidence="4">
    <location>
        <begin position="7"/>
        <end position="62"/>
    </location>
</feature>
<dbReference type="GO" id="GO:0003677">
    <property type="term" value="F:DNA binding"/>
    <property type="evidence" value="ECO:0007669"/>
    <property type="project" value="UniProtKB-KW"/>
</dbReference>
<gene>
    <name evidence="5" type="ORF">GTH32_15095</name>
</gene>
<dbReference type="SMART" id="SM01134">
    <property type="entry name" value="DeoRC"/>
    <property type="match status" value="1"/>
</dbReference>
<evidence type="ECO:0000313" key="6">
    <source>
        <dbReference type="Proteomes" id="UP000470213"/>
    </source>
</evidence>
<dbReference type="Pfam" id="PF00455">
    <property type="entry name" value="DeoRC"/>
    <property type="match status" value="1"/>
</dbReference>
<dbReference type="PRINTS" id="PR00037">
    <property type="entry name" value="HTHLACR"/>
</dbReference>
<dbReference type="SUPFAM" id="SSF46785">
    <property type="entry name" value="Winged helix' DNA-binding domain"/>
    <property type="match status" value="1"/>
</dbReference>